<evidence type="ECO:0000256" key="6">
    <source>
        <dbReference type="ARBA" id="ARBA00022842"/>
    </source>
</evidence>
<comment type="caution">
    <text evidence="13">The sequence shown here is derived from an EMBL/GenBank/DDBJ whole genome shotgun (WGS) entry which is preliminary data.</text>
</comment>
<evidence type="ECO:0000256" key="2">
    <source>
        <dbReference type="ARBA" id="ARBA00011738"/>
    </source>
</evidence>
<evidence type="ECO:0000256" key="11">
    <source>
        <dbReference type="RuleBase" id="RU003781"/>
    </source>
</evidence>
<dbReference type="Gene3D" id="3.90.950.10">
    <property type="match status" value="1"/>
</dbReference>
<keyword evidence="14" id="KW-1185">Reference proteome</keyword>
<evidence type="ECO:0000256" key="8">
    <source>
        <dbReference type="ARBA" id="ARBA00051875"/>
    </source>
</evidence>
<dbReference type="GO" id="GO:0046872">
    <property type="term" value="F:metal ion binding"/>
    <property type="evidence" value="ECO:0007669"/>
    <property type="project" value="UniProtKB-KW"/>
</dbReference>
<dbReference type="EC" id="3.6.1.66" evidence="10"/>
<dbReference type="GO" id="GO:0000166">
    <property type="term" value="F:nucleotide binding"/>
    <property type="evidence" value="ECO:0007669"/>
    <property type="project" value="UniProtKB-KW"/>
</dbReference>
<dbReference type="GO" id="GO:0035870">
    <property type="term" value="F:dITP diphosphatase activity"/>
    <property type="evidence" value="ECO:0007669"/>
    <property type="project" value="UniProtKB-UniRule"/>
</dbReference>
<feature type="binding site" evidence="10">
    <location>
        <begin position="181"/>
        <end position="184"/>
    </location>
    <ligand>
        <name>substrate</name>
    </ligand>
</feature>
<feature type="active site" description="Proton acceptor" evidence="10">
    <location>
        <position position="93"/>
    </location>
</feature>
<dbReference type="PANTHER" id="PTHR11067">
    <property type="entry name" value="INOSINE TRIPHOSPHATE PYROPHOSPHATASE/HAM1 PROTEIN"/>
    <property type="match status" value="1"/>
</dbReference>
<dbReference type="GO" id="GO:0009117">
    <property type="term" value="P:nucleotide metabolic process"/>
    <property type="evidence" value="ECO:0007669"/>
    <property type="project" value="UniProtKB-KW"/>
</dbReference>
<dbReference type="Pfam" id="PF01725">
    <property type="entry name" value="Ham1p_like"/>
    <property type="match status" value="1"/>
</dbReference>
<keyword evidence="3 10" id="KW-0479">Metal-binding</keyword>
<organism evidence="13 14">
    <name type="scientific">Actinomadura rudentiformis</name>
    <dbReference type="NCBI Taxonomy" id="359158"/>
    <lineage>
        <taxon>Bacteria</taxon>
        <taxon>Bacillati</taxon>
        <taxon>Actinomycetota</taxon>
        <taxon>Actinomycetes</taxon>
        <taxon>Streptosporangiales</taxon>
        <taxon>Thermomonosporaceae</taxon>
        <taxon>Actinomadura</taxon>
    </lineage>
</organism>
<comment type="subunit">
    <text evidence="2 10">Homodimer.</text>
</comment>
<feature type="region of interest" description="Disordered" evidence="12">
    <location>
        <begin position="26"/>
        <end position="48"/>
    </location>
</feature>
<dbReference type="SUPFAM" id="SSF52972">
    <property type="entry name" value="ITPase-like"/>
    <property type="match status" value="1"/>
</dbReference>
<evidence type="ECO:0000313" key="13">
    <source>
        <dbReference type="EMBL" id="KAB2346008.1"/>
    </source>
</evidence>
<evidence type="ECO:0000256" key="1">
    <source>
        <dbReference type="ARBA" id="ARBA00008023"/>
    </source>
</evidence>
<proteinExistence type="inferred from homology"/>
<dbReference type="FunFam" id="3.90.950.10:FF:000001">
    <property type="entry name" value="dITP/XTP pyrophosphatase"/>
    <property type="match status" value="1"/>
</dbReference>
<feature type="binding site" evidence="10">
    <location>
        <position position="204"/>
    </location>
    <ligand>
        <name>substrate</name>
    </ligand>
</feature>
<dbReference type="InterPro" id="IPR020922">
    <property type="entry name" value="dITP/XTP_pyrophosphatase"/>
</dbReference>
<dbReference type="InterPro" id="IPR002637">
    <property type="entry name" value="RdgB/HAM1"/>
</dbReference>
<evidence type="ECO:0000256" key="3">
    <source>
        <dbReference type="ARBA" id="ARBA00022723"/>
    </source>
</evidence>
<feature type="binding site" evidence="10">
    <location>
        <begin position="8"/>
        <end position="13"/>
    </location>
    <ligand>
        <name>substrate</name>
    </ligand>
</feature>
<comment type="cofactor">
    <cofactor evidence="10">
        <name>Mg(2+)</name>
        <dbReference type="ChEBI" id="CHEBI:18420"/>
    </cofactor>
    <text evidence="10">Binds 1 Mg(2+) ion per subunit.</text>
</comment>
<feature type="binding site" evidence="10">
    <location>
        <begin position="209"/>
        <end position="210"/>
    </location>
    <ligand>
        <name>substrate</name>
    </ligand>
</feature>
<keyword evidence="6 10" id="KW-0460">Magnesium</keyword>
<keyword evidence="7 10" id="KW-0546">Nucleotide metabolism</keyword>
<evidence type="ECO:0000256" key="4">
    <source>
        <dbReference type="ARBA" id="ARBA00022741"/>
    </source>
</evidence>
<comment type="function">
    <text evidence="10">Pyrophosphatase that catalyzes the hydrolysis of nucleoside triphosphates to their monophosphate derivatives, with a high preference for the non-canonical purine nucleotides XTP (xanthosine triphosphate), dITP (deoxyinosine triphosphate) and ITP. Seems to function as a house-cleaning enzyme that removes non-canonical purine nucleotides from the nucleotide pool, thus preventing their incorporation into DNA/RNA and avoiding chromosomal lesions.</text>
</comment>
<evidence type="ECO:0000313" key="14">
    <source>
        <dbReference type="Proteomes" id="UP000468735"/>
    </source>
</evidence>
<dbReference type="PANTHER" id="PTHR11067:SF9">
    <property type="entry name" value="INOSINE TRIPHOSPHATE PYROPHOSPHATASE"/>
    <property type="match status" value="1"/>
</dbReference>
<dbReference type="GO" id="GO:0005829">
    <property type="term" value="C:cytosol"/>
    <property type="evidence" value="ECO:0007669"/>
    <property type="project" value="TreeGrafter"/>
</dbReference>
<sequence length="231" mass="23921">MTKVILATRNAGKIAELHRILANGGHGGARDAVSEAGGPGGSSPQGQGIEVVGLDAHPDAPDVPETELTFEGNALLKARAICAHTGLPAIADDSGLCVDALNGMPGVLSARWSGRFGTATGDKDRANLELVLDQLADVDDEHRGAYFVAAAALVLPTGVEHCVEGRMYGRIIREPRGSGGFGYDPIFVPDGESRTSAELTPAEKDAISHRGRAFRTLADLLPEALANIPAG</sequence>
<comment type="catalytic activity">
    <reaction evidence="8 10">
        <text>dITP + H2O = dIMP + diphosphate + H(+)</text>
        <dbReference type="Rhea" id="RHEA:28342"/>
        <dbReference type="ChEBI" id="CHEBI:15377"/>
        <dbReference type="ChEBI" id="CHEBI:15378"/>
        <dbReference type="ChEBI" id="CHEBI:33019"/>
        <dbReference type="ChEBI" id="CHEBI:61194"/>
        <dbReference type="ChEBI" id="CHEBI:61382"/>
        <dbReference type="EC" id="3.6.1.66"/>
    </reaction>
</comment>
<evidence type="ECO:0000256" key="7">
    <source>
        <dbReference type="ARBA" id="ARBA00023080"/>
    </source>
</evidence>
<comment type="catalytic activity">
    <reaction evidence="9 10">
        <text>XTP + H2O = XMP + diphosphate + H(+)</text>
        <dbReference type="Rhea" id="RHEA:28610"/>
        <dbReference type="ChEBI" id="CHEBI:15377"/>
        <dbReference type="ChEBI" id="CHEBI:15378"/>
        <dbReference type="ChEBI" id="CHEBI:33019"/>
        <dbReference type="ChEBI" id="CHEBI:57464"/>
        <dbReference type="ChEBI" id="CHEBI:61314"/>
        <dbReference type="EC" id="3.6.1.66"/>
    </reaction>
</comment>
<comment type="caution">
    <text evidence="10">Lacks conserved residue(s) required for the propagation of feature annotation.</text>
</comment>
<dbReference type="OrthoDB" id="9807456at2"/>
<keyword evidence="5 10" id="KW-0378">Hydrolase</keyword>
<dbReference type="RefSeq" id="WP_151564056.1">
    <property type="nucleotide sequence ID" value="NZ_WBMT01000012.1"/>
</dbReference>
<reference evidence="13 14" key="1">
    <citation type="submission" date="2019-09" db="EMBL/GenBank/DDBJ databases">
        <title>Actinomadura physcomitrii sp. nov., a novel actinomycete isolated from moss [Physcomitrium sphaericum (Ludw) Fuernr].</title>
        <authorList>
            <person name="Zhuang X."/>
            <person name="Liu C."/>
        </authorList>
    </citation>
    <scope>NUCLEOTIDE SEQUENCE [LARGE SCALE GENOMIC DNA]</scope>
    <source>
        <strain evidence="13 14">HMC1</strain>
    </source>
</reference>
<dbReference type="HAMAP" id="MF_01405">
    <property type="entry name" value="Non_canon_purine_NTPase"/>
    <property type="match status" value="1"/>
</dbReference>
<feature type="binding site" evidence="10">
    <location>
        <position position="94"/>
    </location>
    <ligand>
        <name>substrate</name>
    </ligand>
</feature>
<evidence type="ECO:0000256" key="10">
    <source>
        <dbReference type="HAMAP-Rule" id="MF_01405"/>
    </source>
</evidence>
<name>A0A6H9YK91_9ACTN</name>
<gene>
    <name evidence="13" type="primary">rdgB</name>
    <name evidence="13" type="ORF">F8566_25160</name>
</gene>
<evidence type="ECO:0000256" key="5">
    <source>
        <dbReference type="ARBA" id="ARBA00022801"/>
    </source>
</evidence>
<keyword evidence="4 10" id="KW-0547">Nucleotide-binding</keyword>
<protein>
    <recommendedName>
        <fullName evidence="10">dITP/XTP pyrophosphatase</fullName>
        <ecNumber evidence="10">3.6.1.66</ecNumber>
    </recommendedName>
    <alternativeName>
        <fullName evidence="10">Non-canonical purine NTP pyrophosphatase</fullName>
    </alternativeName>
    <alternativeName>
        <fullName evidence="10">Non-standard purine NTP pyrophosphatase</fullName>
    </alternativeName>
    <alternativeName>
        <fullName evidence="10">Nucleoside-triphosphate diphosphatase</fullName>
    </alternativeName>
    <alternativeName>
        <fullName evidence="10">Nucleoside-triphosphate pyrophosphatase</fullName>
        <shortName evidence="10">NTPase</shortName>
    </alternativeName>
</protein>
<evidence type="ECO:0000256" key="9">
    <source>
        <dbReference type="ARBA" id="ARBA00052017"/>
    </source>
</evidence>
<dbReference type="GO" id="GO:0036220">
    <property type="term" value="F:ITP diphosphatase activity"/>
    <property type="evidence" value="ECO:0007669"/>
    <property type="project" value="UniProtKB-UniRule"/>
</dbReference>
<accession>A0A6H9YK91</accession>
<dbReference type="GO" id="GO:0009146">
    <property type="term" value="P:purine nucleoside triphosphate catabolic process"/>
    <property type="evidence" value="ECO:0007669"/>
    <property type="project" value="UniProtKB-UniRule"/>
</dbReference>
<feature type="binding site" evidence="10">
    <location>
        <position position="93"/>
    </location>
    <ligand>
        <name>Mg(2+)</name>
        <dbReference type="ChEBI" id="CHEBI:18420"/>
    </ligand>
</feature>
<dbReference type="EMBL" id="WBMT01000012">
    <property type="protein sequence ID" value="KAB2346008.1"/>
    <property type="molecule type" value="Genomic_DNA"/>
</dbReference>
<dbReference type="GO" id="GO:0017111">
    <property type="term" value="F:ribonucleoside triphosphate phosphatase activity"/>
    <property type="evidence" value="ECO:0007669"/>
    <property type="project" value="InterPro"/>
</dbReference>
<comment type="similarity">
    <text evidence="1 10 11">Belongs to the HAM1 NTPase family.</text>
</comment>
<evidence type="ECO:0000256" key="12">
    <source>
        <dbReference type="SAM" id="MobiDB-lite"/>
    </source>
</evidence>
<dbReference type="InterPro" id="IPR029001">
    <property type="entry name" value="ITPase-like_fam"/>
</dbReference>
<dbReference type="Proteomes" id="UP000468735">
    <property type="component" value="Unassembled WGS sequence"/>
</dbReference>
<dbReference type="CDD" id="cd00515">
    <property type="entry name" value="HAM1"/>
    <property type="match status" value="1"/>
</dbReference>
<comment type="catalytic activity">
    <reaction evidence="10">
        <text>ITP + H2O = IMP + diphosphate + H(+)</text>
        <dbReference type="Rhea" id="RHEA:29399"/>
        <dbReference type="ChEBI" id="CHEBI:15377"/>
        <dbReference type="ChEBI" id="CHEBI:15378"/>
        <dbReference type="ChEBI" id="CHEBI:33019"/>
        <dbReference type="ChEBI" id="CHEBI:58053"/>
        <dbReference type="ChEBI" id="CHEBI:61402"/>
        <dbReference type="EC" id="3.6.1.66"/>
    </reaction>
</comment>
<dbReference type="GO" id="GO:0036222">
    <property type="term" value="F:XTP diphosphatase activity"/>
    <property type="evidence" value="ECO:0007669"/>
    <property type="project" value="UniProtKB-UniRule"/>
</dbReference>
<dbReference type="NCBIfam" id="TIGR00042">
    <property type="entry name" value="RdgB/HAM1 family non-canonical purine NTP pyrophosphatase"/>
    <property type="match status" value="1"/>
</dbReference>
<dbReference type="AlphaFoldDB" id="A0A6H9YK91"/>